<gene>
    <name evidence="6" type="primary">xylF</name>
    <name evidence="6" type="ORF">E4L98_25930</name>
</gene>
<dbReference type="EMBL" id="SPVG01000250">
    <property type="protein sequence ID" value="TFW15674.1"/>
    <property type="molecule type" value="Genomic_DNA"/>
</dbReference>
<evidence type="ECO:0000256" key="1">
    <source>
        <dbReference type="ARBA" id="ARBA00004418"/>
    </source>
</evidence>
<dbReference type="Pfam" id="PF13407">
    <property type="entry name" value="Peripla_BP_4"/>
    <property type="match status" value="1"/>
</dbReference>
<name>A0A4Y9S304_9BURK</name>
<organism evidence="6 7">
    <name type="scientific">Duganella callida</name>
    <dbReference type="NCBI Taxonomy" id="2561932"/>
    <lineage>
        <taxon>Bacteria</taxon>
        <taxon>Pseudomonadati</taxon>
        <taxon>Pseudomonadota</taxon>
        <taxon>Betaproteobacteria</taxon>
        <taxon>Burkholderiales</taxon>
        <taxon>Oxalobacteraceae</taxon>
        <taxon>Telluria group</taxon>
        <taxon>Duganella</taxon>
    </lineage>
</organism>
<feature type="signal peptide" evidence="4">
    <location>
        <begin position="1"/>
        <end position="23"/>
    </location>
</feature>
<reference evidence="6 7" key="1">
    <citation type="submission" date="2019-03" db="EMBL/GenBank/DDBJ databases">
        <title>Draft Genome Sequence of Duganella callidus sp. nov., a Novel Duganella Species Isolated from Cultivated Soil.</title>
        <authorList>
            <person name="Raths R."/>
            <person name="Peta V."/>
            <person name="Bucking H."/>
        </authorList>
    </citation>
    <scope>NUCLEOTIDE SEQUENCE [LARGE SCALE GENOMIC DNA]</scope>
    <source>
        <strain evidence="6 7">DN04</strain>
    </source>
</reference>
<evidence type="ECO:0000313" key="6">
    <source>
        <dbReference type="EMBL" id="TFW15674.1"/>
    </source>
</evidence>
<evidence type="ECO:0000256" key="2">
    <source>
        <dbReference type="ARBA" id="ARBA00007639"/>
    </source>
</evidence>
<dbReference type="Gene3D" id="3.40.50.2300">
    <property type="match status" value="2"/>
</dbReference>
<evidence type="ECO:0000256" key="4">
    <source>
        <dbReference type="SAM" id="SignalP"/>
    </source>
</evidence>
<sequence>MKKTVVSALIGATLALSAGAAMADAKNPKIGFSIDDLRLERWARDREYFTAEAEKLGAKVYVQSADASEQRQISQIENLISRGVDVLVIVPYNATVLNNAVREAKKAKIKVVSYDRLILNADIDAYISFDNAKVGELQASSLVALKPKGNYYLLGGAPTDNNAKVLREGQMKVLQPLITKGDIKVVGSQWVKDWSASEALSIVENALTANGNKIDAVVASNDATAGGAIQALAAQKLAGKVPVSGQDADLAAVKRVIAGTQAMTVYKPLKLIATEAARLSVKLVRNEAPAYNANYNNGMKNVSTMLLTPIALTKANVNVLADDGFYSKAQLTAN</sequence>
<evidence type="ECO:0000256" key="3">
    <source>
        <dbReference type="ARBA" id="ARBA00022729"/>
    </source>
</evidence>
<dbReference type="InterPro" id="IPR025997">
    <property type="entry name" value="SBP_2_dom"/>
</dbReference>
<dbReference type="PANTHER" id="PTHR30036">
    <property type="entry name" value="D-XYLOSE-BINDING PERIPLASMIC PROTEIN"/>
    <property type="match status" value="1"/>
</dbReference>
<dbReference type="RefSeq" id="WP_135204421.1">
    <property type="nucleotide sequence ID" value="NZ_SPVG01000250.1"/>
</dbReference>
<dbReference type="InterPro" id="IPR013456">
    <property type="entry name" value="XylF"/>
</dbReference>
<dbReference type="InterPro" id="IPR050555">
    <property type="entry name" value="Bact_Solute-Bind_Prot2"/>
</dbReference>
<dbReference type="PANTHER" id="PTHR30036:SF1">
    <property type="entry name" value="D-XYLOSE-BINDING PERIPLASMIC PROTEIN"/>
    <property type="match status" value="1"/>
</dbReference>
<dbReference type="Proteomes" id="UP000297729">
    <property type="component" value="Unassembled WGS sequence"/>
</dbReference>
<comment type="similarity">
    <text evidence="2">Belongs to the bacterial solute-binding protein 2 family.</text>
</comment>
<accession>A0A4Y9S304</accession>
<feature type="domain" description="Periplasmic binding protein" evidence="5">
    <location>
        <begin position="30"/>
        <end position="287"/>
    </location>
</feature>
<comment type="caution">
    <text evidence="6">The sequence shown here is derived from an EMBL/GenBank/DDBJ whole genome shotgun (WGS) entry which is preliminary data.</text>
</comment>
<proteinExistence type="inferred from homology"/>
<evidence type="ECO:0000313" key="7">
    <source>
        <dbReference type="Proteomes" id="UP000297729"/>
    </source>
</evidence>
<dbReference type="SUPFAM" id="SSF53822">
    <property type="entry name" value="Periplasmic binding protein-like I"/>
    <property type="match status" value="1"/>
</dbReference>
<dbReference type="AlphaFoldDB" id="A0A4Y9S304"/>
<keyword evidence="3 4" id="KW-0732">Signal</keyword>
<evidence type="ECO:0000259" key="5">
    <source>
        <dbReference type="Pfam" id="PF13407"/>
    </source>
</evidence>
<dbReference type="CDD" id="cd19991">
    <property type="entry name" value="PBP1_ABC_xylose_binding"/>
    <property type="match status" value="1"/>
</dbReference>
<dbReference type="GO" id="GO:0015753">
    <property type="term" value="P:D-xylose transmembrane transport"/>
    <property type="evidence" value="ECO:0007669"/>
    <property type="project" value="InterPro"/>
</dbReference>
<comment type="subcellular location">
    <subcellularLocation>
        <location evidence="1">Periplasm</location>
    </subcellularLocation>
</comment>
<protein>
    <submittedName>
        <fullName evidence="6">D-xylose ABC transporter substrate-binding protein</fullName>
    </submittedName>
</protein>
<dbReference type="InterPro" id="IPR028082">
    <property type="entry name" value="Peripla_BP_I"/>
</dbReference>
<dbReference type="GO" id="GO:0048029">
    <property type="term" value="F:monosaccharide binding"/>
    <property type="evidence" value="ECO:0007669"/>
    <property type="project" value="InterPro"/>
</dbReference>
<keyword evidence="7" id="KW-1185">Reference proteome</keyword>
<dbReference type="NCBIfam" id="TIGR02634">
    <property type="entry name" value="xylF"/>
    <property type="match status" value="1"/>
</dbReference>
<dbReference type="OrthoDB" id="9773673at2"/>
<dbReference type="GO" id="GO:0030288">
    <property type="term" value="C:outer membrane-bounded periplasmic space"/>
    <property type="evidence" value="ECO:0007669"/>
    <property type="project" value="TreeGrafter"/>
</dbReference>
<feature type="chain" id="PRO_5021377357" evidence="4">
    <location>
        <begin position="24"/>
        <end position="334"/>
    </location>
</feature>